<keyword evidence="1" id="KW-1133">Transmembrane helix</keyword>
<organism evidence="2 3">
    <name type="scientific">Parablautia intestinalis</name>
    <dbReference type="NCBI Taxonomy" id="2320100"/>
    <lineage>
        <taxon>Bacteria</taxon>
        <taxon>Bacillati</taxon>
        <taxon>Bacillota</taxon>
        <taxon>Clostridia</taxon>
        <taxon>Lachnospirales</taxon>
        <taxon>Lachnospiraceae</taxon>
        <taxon>Parablautia</taxon>
    </lineage>
</organism>
<reference evidence="2 3" key="1">
    <citation type="submission" date="2018-09" db="EMBL/GenBank/DDBJ databases">
        <title>Murine metabolic-syndrome-specific gut microbial biobank.</title>
        <authorList>
            <person name="Liu C."/>
        </authorList>
    </citation>
    <scope>NUCLEOTIDE SEQUENCE [LARGE SCALE GENOMIC DNA]</scope>
    <source>
        <strain evidence="2 3">0.1xD8-82</strain>
    </source>
</reference>
<comment type="caution">
    <text evidence="2">The sequence shown here is derived from an EMBL/GenBank/DDBJ whole genome shotgun (WGS) entry which is preliminary data.</text>
</comment>
<dbReference type="EMBL" id="RAYQ01000012">
    <property type="protein sequence ID" value="RKI90928.1"/>
    <property type="molecule type" value="Genomic_DNA"/>
</dbReference>
<feature type="transmembrane region" description="Helical" evidence="1">
    <location>
        <begin position="12"/>
        <end position="30"/>
    </location>
</feature>
<protein>
    <submittedName>
        <fullName evidence="2">Uncharacterized protein</fullName>
    </submittedName>
</protein>
<keyword evidence="1" id="KW-0472">Membrane</keyword>
<evidence type="ECO:0000256" key="1">
    <source>
        <dbReference type="SAM" id="Phobius"/>
    </source>
</evidence>
<sequence>MVITMFEQAFTRLWISAFAYDIILMLIIIIKKHCQRSKITPIVQPRVCAGAVNPESQSQI</sequence>
<keyword evidence="1" id="KW-0812">Transmembrane</keyword>
<proteinExistence type="predicted"/>
<dbReference type="AlphaFoldDB" id="A0A3A9AI05"/>
<name>A0A3A9AI05_9FIRM</name>
<evidence type="ECO:0000313" key="3">
    <source>
        <dbReference type="Proteomes" id="UP000280696"/>
    </source>
</evidence>
<gene>
    <name evidence="2" type="ORF">D7V94_12495</name>
</gene>
<accession>A0A3A9AI05</accession>
<keyword evidence="3" id="KW-1185">Reference proteome</keyword>
<evidence type="ECO:0000313" key="2">
    <source>
        <dbReference type="EMBL" id="RKI90928.1"/>
    </source>
</evidence>
<dbReference type="Proteomes" id="UP000280696">
    <property type="component" value="Unassembled WGS sequence"/>
</dbReference>